<evidence type="ECO:0000256" key="1">
    <source>
        <dbReference type="ARBA" id="ARBA00001971"/>
    </source>
</evidence>
<evidence type="ECO:0000256" key="6">
    <source>
        <dbReference type="ARBA" id="ARBA00023004"/>
    </source>
</evidence>
<keyword evidence="8" id="KW-1133">Transmembrane helix</keyword>
<keyword evidence="7" id="KW-0503">Monooxygenase</keyword>
<dbReference type="InterPro" id="IPR050121">
    <property type="entry name" value="Cytochrome_P450_monoxygenase"/>
</dbReference>
<evidence type="ECO:0000256" key="3">
    <source>
        <dbReference type="ARBA" id="ARBA00022617"/>
    </source>
</evidence>
<evidence type="ECO:0000256" key="2">
    <source>
        <dbReference type="ARBA" id="ARBA00005179"/>
    </source>
</evidence>
<reference evidence="9 10" key="1">
    <citation type="submission" date="2024-09" db="EMBL/GenBank/DDBJ databases">
        <title>Itraconazole resistance in Madurella fahalii resulting from another homologue of gene encoding cytochrome P450 14-alpha sterol demethylase (CYP51).</title>
        <authorList>
            <person name="Yoshioka I."/>
            <person name="Fahal A.H."/>
            <person name="Kaneko S."/>
            <person name="Yaguchi T."/>
        </authorList>
    </citation>
    <scope>NUCLEOTIDE SEQUENCE [LARGE SCALE GENOMIC DNA]</scope>
    <source>
        <strain evidence="9 10">IFM 68171</strain>
    </source>
</reference>
<dbReference type="PRINTS" id="PR00463">
    <property type="entry name" value="EP450I"/>
</dbReference>
<organism evidence="9 10">
    <name type="scientific">Madurella fahalii</name>
    <dbReference type="NCBI Taxonomy" id="1157608"/>
    <lineage>
        <taxon>Eukaryota</taxon>
        <taxon>Fungi</taxon>
        <taxon>Dikarya</taxon>
        <taxon>Ascomycota</taxon>
        <taxon>Pezizomycotina</taxon>
        <taxon>Sordariomycetes</taxon>
        <taxon>Sordariomycetidae</taxon>
        <taxon>Sordariales</taxon>
        <taxon>Sordariales incertae sedis</taxon>
        <taxon>Madurella</taxon>
    </lineage>
</organism>
<keyword evidence="8" id="KW-0472">Membrane</keyword>
<dbReference type="GeneID" id="98180150"/>
<dbReference type="InterPro" id="IPR036396">
    <property type="entry name" value="Cyt_P450_sf"/>
</dbReference>
<evidence type="ECO:0000256" key="8">
    <source>
        <dbReference type="SAM" id="Phobius"/>
    </source>
</evidence>
<dbReference type="PRINTS" id="PR00385">
    <property type="entry name" value="P450"/>
</dbReference>
<evidence type="ECO:0000313" key="9">
    <source>
        <dbReference type="EMBL" id="GAB1319198.1"/>
    </source>
</evidence>
<dbReference type="RefSeq" id="XP_070920928.1">
    <property type="nucleotide sequence ID" value="XM_071064827.1"/>
</dbReference>
<accession>A0ABQ0GN50</accession>
<evidence type="ECO:0000256" key="4">
    <source>
        <dbReference type="ARBA" id="ARBA00022723"/>
    </source>
</evidence>
<dbReference type="Gene3D" id="1.10.630.10">
    <property type="entry name" value="Cytochrome P450"/>
    <property type="match status" value="1"/>
</dbReference>
<dbReference type="EMBL" id="BAAFSV010000005">
    <property type="protein sequence ID" value="GAB1319198.1"/>
    <property type="molecule type" value="Genomic_DNA"/>
</dbReference>
<keyword evidence="4" id="KW-0479">Metal-binding</keyword>
<dbReference type="PANTHER" id="PTHR24305">
    <property type="entry name" value="CYTOCHROME P450"/>
    <property type="match status" value="1"/>
</dbReference>
<comment type="caution">
    <text evidence="9">The sequence shown here is derived from an EMBL/GenBank/DDBJ whole genome shotgun (WGS) entry which is preliminary data.</text>
</comment>
<sequence>MDTAVRSLSISALLLRALGFLFLVALARFFYRMHQVRTLVRRFHKQNDVEMIPHSYLLGHLVVIGKIMAKYPRDMFPISVATLVLQQYPHLEKYGFILMDSWPFVQPMIYVFDPEISAQFTQIQSLPKSTDLKAEFRPLTQNKDLVTLDGSEWKLWRSIYNPGFSAKNLMSMIPAFLEEIRVFVDRLRAAAKSGEILRIEEPATNLTIDIIGRAVLRGTRLHCQTQDNPLQRALAKQISWLCPEYTPPSLLKLINPARPLLMWNYNRIIRNYLVPIIQRNVAAQAEGTITATTATTTTTTTKTVVSLAAKAYLAEKGSPAGQTPHLDAEFISMTVPQLIIFLFAGHDTTASTLCFAYHLLSQNPGALARLRAEHDAVLGTDLGAVEAKLAANPQLLNGLAYTGAVAKETLRLFPPAATVRAGQAGFELVHPRTGRRYPTEGVVVHQNSFATHRLPALFPRPLDFLPERFLAAEGEPLHVPRNAFRPFELGPRACIGQELALMEVKTILAMTAREFDVDSCFPRPGAGTEGVDEVLGQSVYAVGNITGHPVGGMPCRVRTRVHGVGK</sequence>
<proteinExistence type="predicted"/>
<feature type="transmembrane region" description="Helical" evidence="8">
    <location>
        <begin position="12"/>
        <end position="31"/>
    </location>
</feature>
<dbReference type="Proteomes" id="UP001628179">
    <property type="component" value="Unassembled WGS sequence"/>
</dbReference>
<dbReference type="Pfam" id="PF00067">
    <property type="entry name" value="p450"/>
    <property type="match status" value="1"/>
</dbReference>
<keyword evidence="5" id="KW-0560">Oxidoreductase</keyword>
<dbReference type="InterPro" id="IPR001128">
    <property type="entry name" value="Cyt_P450"/>
</dbReference>
<keyword evidence="6" id="KW-0408">Iron</keyword>
<comment type="cofactor">
    <cofactor evidence="1">
        <name>heme</name>
        <dbReference type="ChEBI" id="CHEBI:30413"/>
    </cofactor>
</comment>
<evidence type="ECO:0000313" key="10">
    <source>
        <dbReference type="Proteomes" id="UP001628179"/>
    </source>
</evidence>
<comment type="pathway">
    <text evidence="2">Secondary metabolite biosynthesis.</text>
</comment>
<dbReference type="InterPro" id="IPR002401">
    <property type="entry name" value="Cyt_P450_E_grp-I"/>
</dbReference>
<dbReference type="CDD" id="cd11051">
    <property type="entry name" value="CYP59-like"/>
    <property type="match status" value="1"/>
</dbReference>
<name>A0ABQ0GN50_9PEZI</name>
<dbReference type="SUPFAM" id="SSF48264">
    <property type="entry name" value="Cytochrome P450"/>
    <property type="match status" value="1"/>
</dbReference>
<gene>
    <name evidence="9" type="ORF">MFIFM68171_09408</name>
</gene>
<dbReference type="PANTHER" id="PTHR24305:SF107">
    <property type="entry name" value="P450, PUTATIVE (EUROFUNG)-RELATED"/>
    <property type="match status" value="1"/>
</dbReference>
<protein>
    <submittedName>
        <fullName evidence="9">Sterigmatocystin biosynthesis protein</fullName>
    </submittedName>
</protein>
<keyword evidence="3" id="KW-0349">Heme</keyword>
<evidence type="ECO:0000256" key="5">
    <source>
        <dbReference type="ARBA" id="ARBA00023002"/>
    </source>
</evidence>
<keyword evidence="8" id="KW-0812">Transmembrane</keyword>
<evidence type="ECO:0000256" key="7">
    <source>
        <dbReference type="ARBA" id="ARBA00023033"/>
    </source>
</evidence>
<keyword evidence="10" id="KW-1185">Reference proteome</keyword>